<keyword evidence="1" id="KW-0282">Flagellum</keyword>
<dbReference type="EMBL" id="GBHO01033954">
    <property type="protein sequence ID" value="JAG09650.1"/>
    <property type="molecule type" value="Transcribed_RNA"/>
</dbReference>
<name>A0A0A9WXV3_LYGHE</name>
<keyword evidence="1" id="KW-0969">Cilium</keyword>
<proteinExistence type="predicted"/>
<gene>
    <name evidence="1" type="primary">flhF</name>
    <name evidence="1" type="ORF">CM83_1859</name>
</gene>
<dbReference type="AlphaFoldDB" id="A0A0A9WXV3"/>
<organism evidence="1">
    <name type="scientific">Lygus hesperus</name>
    <name type="common">Western plant bug</name>
    <dbReference type="NCBI Taxonomy" id="30085"/>
    <lineage>
        <taxon>Eukaryota</taxon>
        <taxon>Metazoa</taxon>
        <taxon>Ecdysozoa</taxon>
        <taxon>Arthropoda</taxon>
        <taxon>Hexapoda</taxon>
        <taxon>Insecta</taxon>
        <taxon>Pterygota</taxon>
        <taxon>Neoptera</taxon>
        <taxon>Paraneoptera</taxon>
        <taxon>Hemiptera</taxon>
        <taxon>Heteroptera</taxon>
        <taxon>Panheteroptera</taxon>
        <taxon>Cimicomorpha</taxon>
        <taxon>Miridae</taxon>
        <taxon>Mirini</taxon>
        <taxon>Lygus</taxon>
    </lineage>
</organism>
<protein>
    <submittedName>
        <fullName evidence="1">Flagellar biosynthesis protein flhF</fullName>
    </submittedName>
</protein>
<accession>A0A0A9WXV3</accession>
<feature type="non-terminal residue" evidence="1">
    <location>
        <position position="109"/>
    </location>
</feature>
<reference evidence="1" key="2">
    <citation type="submission" date="2014-07" db="EMBL/GenBank/DDBJ databases">
        <authorList>
            <person name="Hull J."/>
        </authorList>
    </citation>
    <scope>NUCLEOTIDE SEQUENCE</scope>
</reference>
<feature type="non-terminal residue" evidence="1">
    <location>
        <position position="1"/>
    </location>
</feature>
<evidence type="ECO:0000313" key="1">
    <source>
        <dbReference type="EMBL" id="JAG09650.1"/>
    </source>
</evidence>
<keyword evidence="1" id="KW-0966">Cell projection</keyword>
<reference evidence="1" key="1">
    <citation type="journal article" date="2014" name="PLoS ONE">
        <title>Transcriptome-Based Identification of ABC Transporters in the Western Tarnished Plant Bug Lygus hesperus.</title>
        <authorList>
            <person name="Hull J.J."/>
            <person name="Chaney K."/>
            <person name="Geib S.M."/>
            <person name="Fabrick J.A."/>
            <person name="Brent C.S."/>
            <person name="Walsh D."/>
            <person name="Lavine L.C."/>
        </authorList>
    </citation>
    <scope>NUCLEOTIDE SEQUENCE</scope>
</reference>
<sequence length="109" mass="12977">VVYAVRRKKRETMLCISVSNKPRYKFNQKLLDLRNRYHAFRDLSLSTGSADFRALAGKSRNEYRSAFNRFKREVNDARIESAPNKQRACWQLIRDELNLKTQTHQQNDK</sequence>